<dbReference type="EMBL" id="QGNW01000320">
    <property type="protein sequence ID" value="RVW76975.1"/>
    <property type="molecule type" value="Genomic_DNA"/>
</dbReference>
<reference evidence="2 3" key="1">
    <citation type="journal article" date="2018" name="PLoS Genet.">
        <title>Population sequencing reveals clonal diversity and ancestral inbreeding in the grapevine cultivar Chardonnay.</title>
        <authorList>
            <person name="Roach M.J."/>
            <person name="Johnson D.L."/>
            <person name="Bohlmann J."/>
            <person name="van Vuuren H.J."/>
            <person name="Jones S.J."/>
            <person name="Pretorius I.S."/>
            <person name="Schmidt S.A."/>
            <person name="Borneman A.R."/>
        </authorList>
    </citation>
    <scope>NUCLEOTIDE SEQUENCE [LARGE SCALE GENOMIC DNA]</scope>
    <source>
        <strain evidence="3">cv. Chardonnay</strain>
        <tissue evidence="2">Leaf</tissue>
    </source>
</reference>
<comment type="caution">
    <text evidence="2">The sequence shown here is derived from an EMBL/GenBank/DDBJ whole genome shotgun (WGS) entry which is preliminary data.</text>
</comment>
<evidence type="ECO:0000313" key="2">
    <source>
        <dbReference type="EMBL" id="RVW76975.1"/>
    </source>
</evidence>
<dbReference type="InterPro" id="IPR043502">
    <property type="entry name" value="DNA/RNA_pol_sf"/>
</dbReference>
<dbReference type="PANTHER" id="PTHR24559">
    <property type="entry name" value="TRANSPOSON TY3-I GAG-POL POLYPROTEIN"/>
    <property type="match status" value="1"/>
</dbReference>
<proteinExistence type="predicted"/>
<name>A0A438GXQ2_VITVI</name>
<dbReference type="InterPro" id="IPR000477">
    <property type="entry name" value="RT_dom"/>
</dbReference>
<dbReference type="SUPFAM" id="SSF56672">
    <property type="entry name" value="DNA/RNA polymerases"/>
    <property type="match status" value="1"/>
</dbReference>
<dbReference type="PROSITE" id="PS50878">
    <property type="entry name" value="RT_POL"/>
    <property type="match status" value="1"/>
</dbReference>
<accession>A0A438GXQ2</accession>
<dbReference type="Pfam" id="PF17919">
    <property type="entry name" value="RT_RNaseH_2"/>
    <property type="match status" value="1"/>
</dbReference>
<dbReference type="PANTHER" id="PTHR24559:SF444">
    <property type="entry name" value="REVERSE TRANSCRIPTASE DOMAIN-CONTAINING PROTEIN"/>
    <property type="match status" value="1"/>
</dbReference>
<dbReference type="AlphaFoldDB" id="A0A438GXQ2"/>
<protein>
    <recommendedName>
        <fullName evidence="1">Reverse transcriptase domain-containing protein</fullName>
    </recommendedName>
</protein>
<gene>
    <name evidence="2" type="ORF">CK203_055540</name>
</gene>
<evidence type="ECO:0000313" key="3">
    <source>
        <dbReference type="Proteomes" id="UP000288805"/>
    </source>
</evidence>
<evidence type="ECO:0000259" key="1">
    <source>
        <dbReference type="PROSITE" id="PS50878"/>
    </source>
</evidence>
<dbReference type="InterPro" id="IPR043128">
    <property type="entry name" value="Rev_trsase/Diguanyl_cyclase"/>
</dbReference>
<sequence length="176" mass="20639">MTKIFKALIGRMVEVYIDDIVVKSRTRDQHAQHLEKTFRLMRKYNMKLNSAKYDFDVSVGKFLGFMCLMGRLAALGRFIACFIDKLRPFFLMLKGASMTCWMDEYEQTFEEVKCYLTKPSILSSPQTGEQFYMYLAVSDYAVSVVLFRHIGDKEKRPIYYVSKVMVDTETRCSKME</sequence>
<dbReference type="Pfam" id="PF00078">
    <property type="entry name" value="RVT_1"/>
    <property type="match status" value="1"/>
</dbReference>
<organism evidence="2 3">
    <name type="scientific">Vitis vinifera</name>
    <name type="common">Grape</name>
    <dbReference type="NCBI Taxonomy" id="29760"/>
    <lineage>
        <taxon>Eukaryota</taxon>
        <taxon>Viridiplantae</taxon>
        <taxon>Streptophyta</taxon>
        <taxon>Embryophyta</taxon>
        <taxon>Tracheophyta</taxon>
        <taxon>Spermatophyta</taxon>
        <taxon>Magnoliopsida</taxon>
        <taxon>eudicotyledons</taxon>
        <taxon>Gunneridae</taxon>
        <taxon>Pentapetalae</taxon>
        <taxon>rosids</taxon>
        <taxon>Vitales</taxon>
        <taxon>Vitaceae</taxon>
        <taxon>Viteae</taxon>
        <taxon>Vitis</taxon>
    </lineage>
</organism>
<dbReference type="InterPro" id="IPR053134">
    <property type="entry name" value="RNA-dir_DNA_polymerase"/>
</dbReference>
<dbReference type="Proteomes" id="UP000288805">
    <property type="component" value="Unassembled WGS sequence"/>
</dbReference>
<dbReference type="InterPro" id="IPR041577">
    <property type="entry name" value="RT_RNaseH_2"/>
</dbReference>
<feature type="domain" description="Reverse transcriptase" evidence="1">
    <location>
        <begin position="1"/>
        <end position="67"/>
    </location>
</feature>
<dbReference type="Gene3D" id="3.30.70.270">
    <property type="match status" value="2"/>
</dbReference>